<dbReference type="Proteomes" id="UP000015344">
    <property type="component" value="Unassembled WGS sequence"/>
</dbReference>
<proteinExistence type="predicted"/>
<reference evidence="1 2" key="1">
    <citation type="submission" date="2013-05" db="EMBL/GenBank/DDBJ databases">
        <authorList>
            <person name="Strain E.A."/>
            <person name="Brown E."/>
            <person name="Allard M.W."/>
            <person name="Luo Y.L."/>
        </authorList>
    </citation>
    <scope>NUCLEOTIDE SEQUENCE [LARGE SCALE GENOMIC DNA]</scope>
    <source>
        <strain evidence="1 2">TS-15</strain>
    </source>
</reference>
<comment type="caution">
    <text evidence="1">The sequence shown here is derived from an EMBL/GenBank/DDBJ whole genome shotgun (WGS) entry which is preliminary data.</text>
</comment>
<dbReference type="EMBL" id="ATMT01000062">
    <property type="protein sequence ID" value="EPY05772.1"/>
    <property type="molecule type" value="Genomic_DNA"/>
</dbReference>
<dbReference type="eggNOG" id="COG3848">
    <property type="taxonomic scope" value="Bacteria"/>
</dbReference>
<evidence type="ECO:0000313" key="1">
    <source>
        <dbReference type="EMBL" id="EPY05772.1"/>
    </source>
</evidence>
<keyword evidence="1" id="KW-0670">Pyruvate</keyword>
<evidence type="ECO:0000313" key="2">
    <source>
        <dbReference type="Proteomes" id="UP000015344"/>
    </source>
</evidence>
<gene>
    <name evidence="1" type="ORF">PAALTS15_18268</name>
</gene>
<sequence>MQLKGRQETQNAIYAFLNKYGMRCAGEIDITRTRWSEEPTTFVPLSLGNIKNFEPYANQRKFEQGLQKAFVKEQELLERERRSIISLSKSLTSTHK</sequence>
<dbReference type="AlphaFoldDB" id="S9SIX7"/>
<dbReference type="PATRIC" id="fig|1117108.3.peg.3757"/>
<organism evidence="1 2">
    <name type="scientific">Paenibacillus alvei TS-15</name>
    <dbReference type="NCBI Taxonomy" id="1117108"/>
    <lineage>
        <taxon>Bacteria</taxon>
        <taxon>Bacillati</taxon>
        <taxon>Bacillota</taxon>
        <taxon>Bacilli</taxon>
        <taxon>Bacillales</taxon>
        <taxon>Paenibacillaceae</taxon>
        <taxon>Paenibacillus</taxon>
    </lineage>
</organism>
<protein>
    <submittedName>
        <fullName evidence="1">Phosphoenolpyruvate synthase</fullName>
    </submittedName>
</protein>
<name>S9SIX7_PAEAL</name>
<accession>S9SIX7</accession>